<feature type="transmembrane region" description="Helical" evidence="12">
    <location>
        <begin position="50"/>
        <end position="69"/>
    </location>
</feature>
<evidence type="ECO:0000256" key="1">
    <source>
        <dbReference type="ARBA" id="ARBA00022475"/>
    </source>
</evidence>
<evidence type="ECO:0000256" key="9">
    <source>
        <dbReference type="ARBA" id="ARBA00023136"/>
    </source>
</evidence>
<keyword evidence="2 10" id="KW-0645">Protease</keyword>
<dbReference type="PANTHER" id="PTHR43221:SF2">
    <property type="entry name" value="PROTEASE HTPX HOMOLOG"/>
    <property type="match status" value="1"/>
</dbReference>
<evidence type="ECO:0000256" key="6">
    <source>
        <dbReference type="ARBA" id="ARBA00022833"/>
    </source>
</evidence>
<dbReference type="GeneID" id="32895103"/>
<dbReference type="GO" id="GO:0006508">
    <property type="term" value="P:proteolysis"/>
    <property type="evidence" value="ECO:0007669"/>
    <property type="project" value="UniProtKB-KW"/>
</dbReference>
<feature type="transmembrane region" description="Helical" evidence="12">
    <location>
        <begin position="191"/>
        <end position="210"/>
    </location>
</feature>
<keyword evidence="7 12" id="KW-1133">Transmembrane helix</keyword>
<feature type="domain" description="Peptidase M48" evidence="13">
    <location>
        <begin position="94"/>
        <end position="406"/>
    </location>
</feature>
<dbReference type="Pfam" id="PF01435">
    <property type="entry name" value="Peptidase_M48"/>
    <property type="match status" value="1"/>
</dbReference>
<evidence type="ECO:0000256" key="7">
    <source>
        <dbReference type="ARBA" id="ARBA00022989"/>
    </source>
</evidence>
<dbReference type="CDD" id="cd07329">
    <property type="entry name" value="M56_like"/>
    <property type="match status" value="1"/>
</dbReference>
<comment type="cofactor">
    <cofactor evidence="10">
        <name>Zn(2+)</name>
        <dbReference type="ChEBI" id="CHEBI:29105"/>
    </cofactor>
    <text evidence="10">Binds 1 zinc ion per subunit.</text>
</comment>
<dbReference type="OrthoDB" id="205560at2157"/>
<name>A0A2Z2HV32_9EURY</name>
<evidence type="ECO:0000256" key="3">
    <source>
        <dbReference type="ARBA" id="ARBA00022692"/>
    </source>
</evidence>
<dbReference type="EMBL" id="CP019893">
    <property type="protein sequence ID" value="ARS90633.1"/>
    <property type="molecule type" value="Genomic_DNA"/>
</dbReference>
<sequence>MPLSPDRRLQLRIACALALVIGVNAVVLSVLAWGVHRGLSASGHAIQFDLGLPATVGAVLLGAIGLVAVQARYGSKRVVADLETEPIEGDGPRDVGARVRRLAKQADVPVPPVAVADRDEPNCLTIGTQRSPTVVITTGSLKQLDDDELDAVLAHEIAHLANRDLTVVSAVAAIVAIGDRLLERERTLREFLVSIIVVAFYAIAAFWIILLLAAPFLVIATLFIFVSAVARLLLAVNAITIGLFAKTREHAADRGASELTGDPAALASALETLSGDDRPNRDARLDASATLGIVPQSLSVDRSDDGDEEGWFDRWFVSQFSALRENISNYSANEEDSATPEWRDQESTTAEWREPDYSADDEPKSWIVEPFVESLVSPVRNRVRRLLSWRPATHPTTEARIEQLQTLEWRRRN</sequence>
<proteinExistence type="inferred from homology"/>
<keyword evidence="15" id="KW-1185">Reference proteome</keyword>
<evidence type="ECO:0000256" key="12">
    <source>
        <dbReference type="SAM" id="Phobius"/>
    </source>
</evidence>
<evidence type="ECO:0000259" key="13">
    <source>
        <dbReference type="Pfam" id="PF01435"/>
    </source>
</evidence>
<keyword evidence="1" id="KW-1003">Cell membrane</keyword>
<feature type="region of interest" description="Disordered" evidence="11">
    <location>
        <begin position="331"/>
        <end position="359"/>
    </location>
</feature>
<feature type="transmembrane region" description="Helical" evidence="12">
    <location>
        <begin position="216"/>
        <end position="244"/>
    </location>
</feature>
<keyword evidence="3 12" id="KW-0812">Transmembrane</keyword>
<keyword evidence="6 10" id="KW-0862">Zinc</keyword>
<feature type="transmembrane region" description="Helical" evidence="12">
    <location>
        <begin position="12"/>
        <end position="35"/>
    </location>
</feature>
<dbReference type="Proteomes" id="UP000250088">
    <property type="component" value="Chromosome"/>
</dbReference>
<protein>
    <submittedName>
        <fullName evidence="14">Peptidase M48</fullName>
    </submittedName>
</protein>
<gene>
    <name evidence="14" type="ORF">B1756_13460</name>
</gene>
<keyword evidence="4" id="KW-0479">Metal-binding</keyword>
<feature type="compositionally biased region" description="Basic and acidic residues" evidence="11">
    <location>
        <begin position="341"/>
        <end position="359"/>
    </location>
</feature>
<accession>A0A2Z2HV32</accession>
<keyword evidence="5 10" id="KW-0378">Hydrolase</keyword>
<evidence type="ECO:0000256" key="8">
    <source>
        <dbReference type="ARBA" id="ARBA00023049"/>
    </source>
</evidence>
<keyword evidence="8 10" id="KW-0482">Metalloprotease</keyword>
<evidence type="ECO:0000256" key="11">
    <source>
        <dbReference type="SAM" id="MobiDB-lite"/>
    </source>
</evidence>
<dbReference type="GO" id="GO:0004222">
    <property type="term" value="F:metalloendopeptidase activity"/>
    <property type="evidence" value="ECO:0007669"/>
    <property type="project" value="InterPro"/>
</dbReference>
<evidence type="ECO:0000256" key="4">
    <source>
        <dbReference type="ARBA" id="ARBA00022723"/>
    </source>
</evidence>
<dbReference type="RefSeq" id="WP_086889006.1">
    <property type="nucleotide sequence ID" value="NZ_CP019893.1"/>
</dbReference>
<organism evidence="14 15">
    <name type="scientific">Natrarchaeobaculum aegyptiacum</name>
    <dbReference type="NCBI Taxonomy" id="745377"/>
    <lineage>
        <taxon>Archaea</taxon>
        <taxon>Methanobacteriati</taxon>
        <taxon>Methanobacteriota</taxon>
        <taxon>Stenosarchaea group</taxon>
        <taxon>Halobacteria</taxon>
        <taxon>Halobacteriales</taxon>
        <taxon>Natrialbaceae</taxon>
        <taxon>Natrarchaeobaculum</taxon>
    </lineage>
</organism>
<reference evidence="15" key="1">
    <citation type="submission" date="2017-02" db="EMBL/GenBank/DDBJ databases">
        <title>Natronthermophilus aegyptiacus gen. nov.,sp. nov., an aerobic, extremely halophilic alkalithermophilic archaeon isolated from the athalassohaline Wadi An Natrun, Egypt.</title>
        <authorList>
            <person name="Zhao B."/>
        </authorList>
    </citation>
    <scope>NUCLEOTIDE SEQUENCE [LARGE SCALE GENOMIC DNA]</scope>
    <source>
        <strain evidence="15">JW/NM-HA 15</strain>
    </source>
</reference>
<dbReference type="InterPro" id="IPR001915">
    <property type="entry name" value="Peptidase_M48"/>
</dbReference>
<dbReference type="AlphaFoldDB" id="A0A2Z2HV32"/>
<evidence type="ECO:0000256" key="5">
    <source>
        <dbReference type="ARBA" id="ARBA00022801"/>
    </source>
</evidence>
<dbReference type="KEGG" id="naj:B1756_13460"/>
<dbReference type="InterPro" id="IPR050083">
    <property type="entry name" value="HtpX_protease"/>
</dbReference>
<evidence type="ECO:0000256" key="2">
    <source>
        <dbReference type="ARBA" id="ARBA00022670"/>
    </source>
</evidence>
<evidence type="ECO:0000313" key="14">
    <source>
        <dbReference type="EMBL" id="ARS90633.1"/>
    </source>
</evidence>
<keyword evidence="9 12" id="KW-0472">Membrane</keyword>
<dbReference type="GO" id="GO:0046872">
    <property type="term" value="F:metal ion binding"/>
    <property type="evidence" value="ECO:0007669"/>
    <property type="project" value="UniProtKB-KW"/>
</dbReference>
<comment type="similarity">
    <text evidence="10">Belongs to the peptidase M48 family.</text>
</comment>
<dbReference type="PANTHER" id="PTHR43221">
    <property type="entry name" value="PROTEASE HTPX"/>
    <property type="match status" value="1"/>
</dbReference>
<evidence type="ECO:0000256" key="10">
    <source>
        <dbReference type="RuleBase" id="RU003983"/>
    </source>
</evidence>
<dbReference type="Gene3D" id="3.30.2010.10">
    <property type="entry name" value="Metalloproteases ('zincins'), catalytic domain"/>
    <property type="match status" value="1"/>
</dbReference>
<evidence type="ECO:0000313" key="15">
    <source>
        <dbReference type="Proteomes" id="UP000250088"/>
    </source>
</evidence>